<dbReference type="AlphaFoldDB" id="A0A2P5WFJ0"/>
<sequence length="149" mass="16641">MLRLCKEEKSTYLFPHHALVLELLSLSSTAPTSWGHHAPTDHHYPSVVVVAGFMGSSCPNWLCKDEKSTYLFTHHALVLELLSFPSTALVSWGHYAPTNHHDPYVVVIVTALWGHHAPTSDHVVALDYHALIDHAPYPKADLSSLQKFK</sequence>
<dbReference type="EMBL" id="KZ667795">
    <property type="protein sequence ID" value="PPR89867.1"/>
    <property type="molecule type" value="Genomic_DNA"/>
</dbReference>
<dbReference type="Proteomes" id="UP000239757">
    <property type="component" value="Unassembled WGS sequence"/>
</dbReference>
<name>A0A2P5WFJ0_GOSBA</name>
<accession>A0A2P5WFJ0</accession>
<gene>
    <name evidence="1" type="ORF">GOBAR_AA30814</name>
</gene>
<organism evidence="1 2">
    <name type="scientific">Gossypium barbadense</name>
    <name type="common">Sea Island cotton</name>
    <name type="synonym">Hibiscus barbadensis</name>
    <dbReference type="NCBI Taxonomy" id="3634"/>
    <lineage>
        <taxon>Eukaryota</taxon>
        <taxon>Viridiplantae</taxon>
        <taxon>Streptophyta</taxon>
        <taxon>Embryophyta</taxon>
        <taxon>Tracheophyta</taxon>
        <taxon>Spermatophyta</taxon>
        <taxon>Magnoliopsida</taxon>
        <taxon>eudicotyledons</taxon>
        <taxon>Gunneridae</taxon>
        <taxon>Pentapetalae</taxon>
        <taxon>rosids</taxon>
        <taxon>malvids</taxon>
        <taxon>Malvales</taxon>
        <taxon>Malvaceae</taxon>
        <taxon>Malvoideae</taxon>
        <taxon>Gossypium</taxon>
    </lineage>
</organism>
<evidence type="ECO:0000313" key="2">
    <source>
        <dbReference type="Proteomes" id="UP000239757"/>
    </source>
</evidence>
<proteinExistence type="predicted"/>
<protein>
    <submittedName>
        <fullName evidence="1">Uncharacterized protein</fullName>
    </submittedName>
</protein>
<reference evidence="1 2" key="1">
    <citation type="submission" date="2015-01" db="EMBL/GenBank/DDBJ databases">
        <title>Genome of allotetraploid Gossypium barbadense reveals genomic plasticity and fiber elongation in cotton evolution.</title>
        <authorList>
            <person name="Chen X."/>
            <person name="Liu X."/>
            <person name="Zhao B."/>
            <person name="Zheng H."/>
            <person name="Hu Y."/>
            <person name="Lu G."/>
            <person name="Yang C."/>
            <person name="Chen J."/>
            <person name="Shan C."/>
            <person name="Zhang L."/>
            <person name="Zhou Y."/>
            <person name="Wang L."/>
            <person name="Guo W."/>
            <person name="Bai Y."/>
            <person name="Ruan J."/>
            <person name="Shangguan X."/>
            <person name="Mao Y."/>
            <person name="Jiang J."/>
            <person name="Zhu Y."/>
            <person name="Lei J."/>
            <person name="Kang H."/>
            <person name="Chen S."/>
            <person name="He X."/>
            <person name="Wang R."/>
            <person name="Wang Y."/>
            <person name="Chen J."/>
            <person name="Wang L."/>
            <person name="Yu S."/>
            <person name="Wang B."/>
            <person name="Wei J."/>
            <person name="Song S."/>
            <person name="Lu X."/>
            <person name="Gao Z."/>
            <person name="Gu W."/>
            <person name="Deng X."/>
            <person name="Ma D."/>
            <person name="Wang S."/>
            <person name="Liang W."/>
            <person name="Fang L."/>
            <person name="Cai C."/>
            <person name="Zhu X."/>
            <person name="Zhou B."/>
            <person name="Zhang Y."/>
            <person name="Chen Z."/>
            <person name="Xu S."/>
            <person name="Zhu R."/>
            <person name="Wang S."/>
            <person name="Zhang T."/>
            <person name="Zhao G."/>
        </authorList>
    </citation>
    <scope>NUCLEOTIDE SEQUENCE [LARGE SCALE GENOMIC DNA]</scope>
    <source>
        <strain evidence="2">cv. Xinhai21</strain>
        <tissue evidence="1">Leaf</tissue>
    </source>
</reference>
<evidence type="ECO:0000313" key="1">
    <source>
        <dbReference type="EMBL" id="PPR89867.1"/>
    </source>
</evidence>